<keyword evidence="4" id="KW-1185">Reference proteome</keyword>
<comment type="caution">
    <text evidence="3">The sequence shown here is derived from an EMBL/GenBank/DDBJ whole genome shotgun (WGS) entry which is preliminary data.</text>
</comment>
<dbReference type="Pfam" id="PF07853">
    <property type="entry name" value="DUF1648"/>
    <property type="match status" value="1"/>
</dbReference>
<keyword evidence="1" id="KW-1133">Transmembrane helix</keyword>
<feature type="transmembrane region" description="Helical" evidence="1">
    <location>
        <begin position="186"/>
        <end position="206"/>
    </location>
</feature>
<feature type="transmembrane region" description="Helical" evidence="1">
    <location>
        <begin position="57"/>
        <end position="81"/>
    </location>
</feature>
<keyword evidence="1" id="KW-0472">Membrane</keyword>
<evidence type="ECO:0000313" key="3">
    <source>
        <dbReference type="EMBL" id="PWC08195.1"/>
    </source>
</evidence>
<reference evidence="4" key="1">
    <citation type="submission" date="2018-04" db="EMBL/GenBank/DDBJ databases">
        <authorList>
            <person name="Liu S."/>
            <person name="Wang Z."/>
            <person name="Li J."/>
        </authorList>
    </citation>
    <scope>NUCLEOTIDE SEQUENCE [LARGE SCALE GENOMIC DNA]</scope>
    <source>
        <strain evidence="4">622</strain>
    </source>
</reference>
<accession>A0A2U1TH46</accession>
<keyword evidence="1" id="KW-0812">Transmembrane</keyword>
<gene>
    <name evidence="3" type="ORF">DF223_02260</name>
</gene>
<evidence type="ECO:0000256" key="1">
    <source>
        <dbReference type="SAM" id="Phobius"/>
    </source>
</evidence>
<feature type="transmembrane region" description="Helical" evidence="1">
    <location>
        <begin position="218"/>
        <end position="238"/>
    </location>
</feature>
<feature type="transmembrane region" description="Helical" evidence="1">
    <location>
        <begin position="131"/>
        <end position="153"/>
    </location>
</feature>
<dbReference type="RefSeq" id="WP_108962039.1">
    <property type="nucleotide sequence ID" value="NZ_QEFB01000001.1"/>
</dbReference>
<name>A0A2U1TH46_9MICO</name>
<feature type="transmembrane region" description="Helical" evidence="1">
    <location>
        <begin position="14"/>
        <end position="37"/>
    </location>
</feature>
<protein>
    <recommendedName>
        <fullName evidence="2">DUF1648 domain-containing protein</fullName>
    </recommendedName>
</protein>
<feature type="transmembrane region" description="Helical" evidence="1">
    <location>
        <begin position="102"/>
        <end position="119"/>
    </location>
</feature>
<dbReference type="AlphaFoldDB" id="A0A2U1TH46"/>
<dbReference type="EMBL" id="QEFB01000001">
    <property type="protein sequence ID" value="PWC08195.1"/>
    <property type="molecule type" value="Genomic_DNA"/>
</dbReference>
<sequence>MTTAPQTMPGRRRYLVIGVILPILIALVGAIVALTWLPDLPDPVAIHWDSNGADGFGSVWIMILMPLAIVTVVTVASGLSLRGAPQRGGLTSTEKIIVVTRMFLSVLLTIGVIGSLAVQRGLSDAAAAPNIATPMIVGAIGGVLLAAVAWFILPRAVPADFDQETAVEPLDLAPTENVYWSRTVRISGGIVVVLALVVALTVGNAIATARGSSSGLPFALGLAVFVLLLSGGMSFWRVRADRRGFAVRGILGWPQVSIPANEVADVRVVRVNPTADFGGWGWRVAPGRRTGIILRAGEAIEVTRRNGKRLVVTVDDAETAARVMQTLVARSAA</sequence>
<organism evidence="3 4">
    <name type="scientific">Mycetocola zhujimingii</name>
    <dbReference type="NCBI Taxonomy" id="2079792"/>
    <lineage>
        <taxon>Bacteria</taxon>
        <taxon>Bacillati</taxon>
        <taxon>Actinomycetota</taxon>
        <taxon>Actinomycetes</taxon>
        <taxon>Micrococcales</taxon>
        <taxon>Microbacteriaceae</taxon>
        <taxon>Mycetocola</taxon>
    </lineage>
</organism>
<proteinExistence type="predicted"/>
<dbReference type="InterPro" id="IPR012867">
    <property type="entry name" value="DUF1648"/>
</dbReference>
<evidence type="ECO:0000313" key="4">
    <source>
        <dbReference type="Proteomes" id="UP000244962"/>
    </source>
</evidence>
<dbReference type="Proteomes" id="UP000244962">
    <property type="component" value="Unassembled WGS sequence"/>
</dbReference>
<feature type="domain" description="DUF1648" evidence="2">
    <location>
        <begin position="24"/>
        <end position="69"/>
    </location>
</feature>
<evidence type="ECO:0000259" key="2">
    <source>
        <dbReference type="Pfam" id="PF07853"/>
    </source>
</evidence>